<dbReference type="PANTHER" id="PTHR14281">
    <property type="entry name" value="KINETOCHORE PROTEIN SPC25-RELATED"/>
    <property type="match status" value="1"/>
</dbReference>
<evidence type="ECO:0000256" key="4">
    <source>
        <dbReference type="ARBA" id="ARBA00022618"/>
    </source>
</evidence>
<sequence>MGENLMLRRIEEMKQRFDLGMDSFKSTITSPINNSQQTAQLLERLGKLKVELRGLEASLVNALAVKTRKEAKRMAMVDSLSVARCRVGELQRILEDQRERKDEYAAIMSDQSNALMTCEEKYAQNVQRREEIEEAMSWYNKVLGFRIECGRGVKFTFTNINPKNPDEEYSFTVRYENDIYTLIECEPNLNDTKELINELNSSNGLFKFVRTMREKFQGTVGCGLLPQVTCHDQETTMISLSAPVSSVFTDNSSSPTEHDDLQSVKSSRQKKKVSHGKGGRHGVMSPTSASASRRSSRIQAKTFR</sequence>
<keyword evidence="13" id="KW-1185">Reference proteome</keyword>
<evidence type="ECO:0000259" key="11">
    <source>
        <dbReference type="Pfam" id="PF08234"/>
    </source>
</evidence>
<dbReference type="EMBL" id="BAABME010005376">
    <property type="protein sequence ID" value="GAA0165437.1"/>
    <property type="molecule type" value="Genomic_DNA"/>
</dbReference>
<evidence type="ECO:0000256" key="3">
    <source>
        <dbReference type="ARBA" id="ARBA00022454"/>
    </source>
</evidence>
<dbReference type="GO" id="GO:0005634">
    <property type="term" value="C:nucleus"/>
    <property type="evidence" value="ECO:0007669"/>
    <property type="project" value="UniProtKB-SubCell"/>
</dbReference>
<dbReference type="InterPro" id="IPR045143">
    <property type="entry name" value="Spc25"/>
</dbReference>
<name>A0AAV3QR46_LITER</name>
<keyword evidence="7 9" id="KW-0131">Cell cycle</keyword>
<reference evidence="12 13" key="1">
    <citation type="submission" date="2024-01" db="EMBL/GenBank/DDBJ databases">
        <title>The complete chloroplast genome sequence of Lithospermum erythrorhizon: insights into the phylogenetic relationship among Boraginaceae species and the maternal lineages of purple gromwells.</title>
        <authorList>
            <person name="Okada T."/>
            <person name="Watanabe K."/>
        </authorList>
    </citation>
    <scope>NUCLEOTIDE SEQUENCE [LARGE SCALE GENOMIC DNA]</scope>
</reference>
<evidence type="ECO:0000256" key="1">
    <source>
        <dbReference type="ARBA" id="ARBA00004584"/>
    </source>
</evidence>
<evidence type="ECO:0000313" key="12">
    <source>
        <dbReference type="EMBL" id="GAA0165437.1"/>
    </source>
</evidence>
<dbReference type="CDD" id="cd23784">
    <property type="entry name" value="RWD_Spc25"/>
    <property type="match status" value="1"/>
</dbReference>
<feature type="compositionally biased region" description="Basic residues" evidence="10">
    <location>
        <begin position="267"/>
        <end position="280"/>
    </location>
</feature>
<feature type="compositionally biased region" description="Polar residues" evidence="10">
    <location>
        <begin position="246"/>
        <end position="255"/>
    </location>
</feature>
<dbReference type="GO" id="GO:0051301">
    <property type="term" value="P:cell division"/>
    <property type="evidence" value="ECO:0007669"/>
    <property type="project" value="UniProtKB-UniRule"/>
</dbReference>
<evidence type="ECO:0000256" key="7">
    <source>
        <dbReference type="ARBA" id="ARBA00023306"/>
    </source>
</evidence>
<dbReference type="GO" id="GO:0007059">
    <property type="term" value="P:chromosome segregation"/>
    <property type="evidence" value="ECO:0007669"/>
    <property type="project" value="InterPro"/>
</dbReference>
<gene>
    <name evidence="12" type="ORF">LIER_20841</name>
</gene>
<evidence type="ECO:0000256" key="10">
    <source>
        <dbReference type="SAM" id="MobiDB-lite"/>
    </source>
</evidence>
<comment type="function">
    <text evidence="9">Acts as a component of the essential kinetochore-associated NDC80 complex, which is required for chromosome segregation and spindle checkpoint activity.</text>
</comment>
<comment type="subcellular location">
    <subcellularLocation>
        <location evidence="1">Chromosome</location>
        <location evidence="1">Centromere</location>
    </subcellularLocation>
    <subcellularLocation>
        <location evidence="9">Nucleus</location>
    </subcellularLocation>
    <subcellularLocation>
        <location evidence="9">Chromosome</location>
        <location evidence="9">Centromere</location>
        <location evidence="9">Kinetochore</location>
    </subcellularLocation>
</comment>
<dbReference type="InterPro" id="IPR013255">
    <property type="entry name" value="Spc25_C"/>
</dbReference>
<dbReference type="Pfam" id="PF08234">
    <property type="entry name" value="Spindle_Spc25"/>
    <property type="match status" value="1"/>
</dbReference>
<keyword evidence="8 9" id="KW-0137">Centromere</keyword>
<proteinExistence type="inferred from homology"/>
<evidence type="ECO:0000256" key="2">
    <source>
        <dbReference type="ARBA" id="ARBA00006379"/>
    </source>
</evidence>
<dbReference type="Gene3D" id="3.30.457.50">
    <property type="entry name" value="Chromosome segregation protein Spc25"/>
    <property type="match status" value="1"/>
</dbReference>
<dbReference type="AlphaFoldDB" id="A0AAV3QR46"/>
<keyword evidence="9" id="KW-0539">Nucleus</keyword>
<dbReference type="Proteomes" id="UP001454036">
    <property type="component" value="Unassembled WGS sequence"/>
</dbReference>
<accession>A0AAV3QR46</accession>
<keyword evidence="9" id="KW-0995">Kinetochore</keyword>
<dbReference type="PANTHER" id="PTHR14281:SF0">
    <property type="entry name" value="KINETOCHORE PROTEIN SPC25"/>
    <property type="match status" value="1"/>
</dbReference>
<evidence type="ECO:0000256" key="6">
    <source>
        <dbReference type="ARBA" id="ARBA00023054"/>
    </source>
</evidence>
<feature type="region of interest" description="Disordered" evidence="10">
    <location>
        <begin position="246"/>
        <end position="304"/>
    </location>
</feature>
<evidence type="ECO:0000256" key="5">
    <source>
        <dbReference type="ARBA" id="ARBA00022776"/>
    </source>
</evidence>
<comment type="caution">
    <text evidence="12">The sequence shown here is derived from an EMBL/GenBank/DDBJ whole genome shotgun (WGS) entry which is preliminary data.</text>
</comment>
<comment type="similarity">
    <text evidence="2 9">Belongs to the SPC25 family.</text>
</comment>
<protein>
    <recommendedName>
        <fullName evidence="9">Kinetochore protein SPC25</fullName>
    </recommendedName>
</protein>
<evidence type="ECO:0000256" key="8">
    <source>
        <dbReference type="ARBA" id="ARBA00023328"/>
    </source>
</evidence>
<evidence type="ECO:0000313" key="13">
    <source>
        <dbReference type="Proteomes" id="UP001454036"/>
    </source>
</evidence>
<keyword evidence="3 9" id="KW-0158">Chromosome</keyword>
<dbReference type="GO" id="GO:0031262">
    <property type="term" value="C:Ndc80 complex"/>
    <property type="evidence" value="ECO:0007669"/>
    <property type="project" value="InterPro"/>
</dbReference>
<comment type="subunit">
    <text evidence="9">Component of the NDC80 complex.</text>
</comment>
<keyword evidence="5 9" id="KW-0498">Mitosis</keyword>
<organism evidence="12 13">
    <name type="scientific">Lithospermum erythrorhizon</name>
    <name type="common">Purple gromwell</name>
    <name type="synonym">Lithospermum officinale var. erythrorhizon</name>
    <dbReference type="NCBI Taxonomy" id="34254"/>
    <lineage>
        <taxon>Eukaryota</taxon>
        <taxon>Viridiplantae</taxon>
        <taxon>Streptophyta</taxon>
        <taxon>Embryophyta</taxon>
        <taxon>Tracheophyta</taxon>
        <taxon>Spermatophyta</taxon>
        <taxon>Magnoliopsida</taxon>
        <taxon>eudicotyledons</taxon>
        <taxon>Gunneridae</taxon>
        <taxon>Pentapetalae</taxon>
        <taxon>asterids</taxon>
        <taxon>lamiids</taxon>
        <taxon>Boraginales</taxon>
        <taxon>Boraginaceae</taxon>
        <taxon>Boraginoideae</taxon>
        <taxon>Lithospermeae</taxon>
        <taxon>Lithospermum</taxon>
    </lineage>
</organism>
<evidence type="ECO:0000256" key="9">
    <source>
        <dbReference type="RuleBase" id="RU367150"/>
    </source>
</evidence>
<feature type="domain" description="Chromosome segregation protein Spc25 C-terminal" evidence="11">
    <location>
        <begin position="150"/>
        <end position="217"/>
    </location>
</feature>
<dbReference type="FunFam" id="3.30.457.50:FF:000001">
    <property type="entry name" value="Probable kinetochore protein spc25"/>
    <property type="match status" value="1"/>
</dbReference>
<keyword evidence="4 9" id="KW-0132">Cell division</keyword>
<keyword evidence="6" id="KW-0175">Coiled coil</keyword>